<evidence type="ECO:0000256" key="1">
    <source>
        <dbReference type="SAM" id="MobiDB-lite"/>
    </source>
</evidence>
<organism evidence="3">
    <name type="scientific">Cryptomonas curvata</name>
    <dbReference type="NCBI Taxonomy" id="233186"/>
    <lineage>
        <taxon>Eukaryota</taxon>
        <taxon>Cryptophyceae</taxon>
        <taxon>Cryptomonadales</taxon>
        <taxon>Cryptomonadaceae</taxon>
        <taxon>Cryptomonas</taxon>
    </lineage>
</organism>
<sequence length="215" mass="23321">MVLFYGGWLSQFYPVSFKDASGQAYNCCEQYMMSNKAKHFGDEEARRKIMMASKPQVHKSIGRTVRNFNADEWDKVCDEIVFHGNFLKFSQNKELRSKLLGTGEKLIAEASPTDRIWGIGLAAADPLAHNVATWEGQNRLGKAIMRVRELLRDSEDGESFPVAGAEPGAAAAAPASAEASGAAAGGSPRPRAAPRARGPASTKRVQGGWSPPARR</sequence>
<reference evidence="3" key="1">
    <citation type="submission" date="2021-01" db="EMBL/GenBank/DDBJ databases">
        <authorList>
            <person name="Corre E."/>
            <person name="Pelletier E."/>
            <person name="Niang G."/>
            <person name="Scheremetjew M."/>
            <person name="Finn R."/>
            <person name="Kale V."/>
            <person name="Holt S."/>
            <person name="Cochrane G."/>
            <person name="Meng A."/>
            <person name="Brown T."/>
            <person name="Cohen L."/>
        </authorList>
    </citation>
    <scope>NUCLEOTIDE SEQUENCE</scope>
    <source>
        <strain evidence="3">CCAP979/52</strain>
    </source>
</reference>
<feature type="region of interest" description="Disordered" evidence="1">
    <location>
        <begin position="157"/>
        <end position="215"/>
    </location>
</feature>
<feature type="compositionally biased region" description="Low complexity" evidence="1">
    <location>
        <begin position="163"/>
        <end position="201"/>
    </location>
</feature>
<gene>
    <name evidence="3" type="ORF">CCUR1050_LOCUS22953</name>
</gene>
<dbReference type="EMBL" id="HBEZ01041660">
    <property type="protein sequence ID" value="CAD8645268.1"/>
    <property type="molecule type" value="Transcribed_RNA"/>
</dbReference>
<protein>
    <recommendedName>
        <fullName evidence="2">NADAR domain-containing protein</fullName>
    </recommendedName>
</protein>
<dbReference type="Pfam" id="PF08719">
    <property type="entry name" value="NADAR"/>
    <property type="match status" value="1"/>
</dbReference>
<dbReference type="Gene3D" id="1.10.357.40">
    <property type="entry name" value="YbiA-like"/>
    <property type="match status" value="1"/>
</dbReference>
<dbReference type="CDD" id="cd15457">
    <property type="entry name" value="NADAR"/>
    <property type="match status" value="1"/>
</dbReference>
<dbReference type="AlphaFoldDB" id="A0A7S0MLR9"/>
<dbReference type="NCBIfam" id="TIGR02464">
    <property type="entry name" value="ribofla_fusion"/>
    <property type="match status" value="1"/>
</dbReference>
<accession>A0A7S0MLR9</accession>
<evidence type="ECO:0000259" key="2">
    <source>
        <dbReference type="Pfam" id="PF08719"/>
    </source>
</evidence>
<proteinExistence type="predicted"/>
<name>A0A7S0MLR9_9CRYP</name>
<dbReference type="InterPro" id="IPR037238">
    <property type="entry name" value="YbiA-like_sf"/>
</dbReference>
<feature type="domain" description="NADAR" evidence="2">
    <location>
        <begin position="7"/>
        <end position="152"/>
    </location>
</feature>
<dbReference type="InterPro" id="IPR012816">
    <property type="entry name" value="NADAR"/>
</dbReference>
<evidence type="ECO:0000313" key="3">
    <source>
        <dbReference type="EMBL" id="CAD8645268.1"/>
    </source>
</evidence>
<dbReference type="SUPFAM" id="SSF143990">
    <property type="entry name" value="YbiA-like"/>
    <property type="match status" value="1"/>
</dbReference>